<dbReference type="Pfam" id="PF00378">
    <property type="entry name" value="ECH_1"/>
    <property type="match status" value="1"/>
</dbReference>
<dbReference type="EMBL" id="CP106982">
    <property type="protein sequence ID" value="UYF94059.1"/>
    <property type="molecule type" value="Genomic_DNA"/>
</dbReference>
<evidence type="ECO:0000313" key="2">
    <source>
        <dbReference type="Proteomes" id="UP001163947"/>
    </source>
</evidence>
<dbReference type="PANTHER" id="PTHR43459">
    <property type="entry name" value="ENOYL-COA HYDRATASE"/>
    <property type="match status" value="1"/>
</dbReference>
<dbReference type="Proteomes" id="UP001163947">
    <property type="component" value="Chromosome"/>
</dbReference>
<protein>
    <submittedName>
        <fullName evidence="1">Enoyl-CoA hydratase/isomerase family protein</fullName>
    </submittedName>
</protein>
<name>A0AA46PH44_9NOCA</name>
<dbReference type="GO" id="GO:0003824">
    <property type="term" value="F:catalytic activity"/>
    <property type="evidence" value="ECO:0007669"/>
    <property type="project" value="UniProtKB-ARBA"/>
</dbReference>
<reference evidence="1" key="1">
    <citation type="submission" date="2022-09" db="EMBL/GenBank/DDBJ databases">
        <title>The genome sequence of Rhodococcus aetherivorans N1.</title>
        <authorList>
            <person name="Jiang W."/>
        </authorList>
    </citation>
    <scope>NUCLEOTIDE SEQUENCE</scope>
    <source>
        <strain evidence="1">N1</strain>
    </source>
</reference>
<proteinExistence type="predicted"/>
<dbReference type="InterPro" id="IPR001753">
    <property type="entry name" value="Enoyl-CoA_hydra/iso"/>
</dbReference>
<dbReference type="RefSeq" id="WP_263508252.1">
    <property type="nucleotide sequence ID" value="NZ_CP106982.1"/>
</dbReference>
<dbReference type="CDD" id="cd06558">
    <property type="entry name" value="crotonase-like"/>
    <property type="match status" value="1"/>
</dbReference>
<evidence type="ECO:0000313" key="1">
    <source>
        <dbReference type="EMBL" id="UYF94059.1"/>
    </source>
</evidence>
<accession>A0AA46PH44</accession>
<dbReference type="GeneID" id="83624183"/>
<organism evidence="1 2">
    <name type="scientific">Rhodococcus aetherivorans</name>
    <dbReference type="NCBI Taxonomy" id="191292"/>
    <lineage>
        <taxon>Bacteria</taxon>
        <taxon>Bacillati</taxon>
        <taxon>Actinomycetota</taxon>
        <taxon>Actinomycetes</taxon>
        <taxon>Mycobacteriales</taxon>
        <taxon>Nocardiaceae</taxon>
        <taxon>Rhodococcus</taxon>
    </lineage>
</organism>
<sequence>MDKLHHYAFDNLVATRHGAVLEVRINRPDDFNAINHATHRDLIRLWRELRRDTSVRAVVLTGNGKAFSAGGNLKGPRMSAGQELDDFFLDARSIVVDLFEVPQPIIAAINGPAIGLGATIALLCDVTYASRTAVIADPHVNVGVVAGDGGAIVWPWLVGMARTKEYFLTGDKIDAVEAERIGLVNHVVDPEELLDAAHAFAQRVANGHTRAIQGTKQVLNAVLRDTAHTVLDLALSVEKECFASGDHARAVEQFFAQRDTAKKGA</sequence>
<dbReference type="SUPFAM" id="SSF52096">
    <property type="entry name" value="ClpP/crotonase"/>
    <property type="match status" value="1"/>
</dbReference>
<dbReference type="InterPro" id="IPR029045">
    <property type="entry name" value="ClpP/crotonase-like_dom_sf"/>
</dbReference>
<gene>
    <name evidence="1" type="ORF">OCS65_27185</name>
</gene>
<dbReference type="PANTHER" id="PTHR43459:SF3">
    <property type="entry name" value="ENOYL-COA HYDRATASE ECHA15 (ENOYL HYDRASE) (UNSATURATED ACYL-COA HYDRATASE) (CROTONASE)-RELATED"/>
    <property type="match status" value="1"/>
</dbReference>
<dbReference type="Gene3D" id="3.90.226.10">
    <property type="entry name" value="2-enoyl-CoA Hydratase, Chain A, domain 1"/>
    <property type="match status" value="1"/>
</dbReference>
<dbReference type="AlphaFoldDB" id="A0AA46PH44"/>